<organism evidence="6 7">
    <name type="scientific">Candidatus Erysipelatoclostridium merdavium</name>
    <dbReference type="NCBI Taxonomy" id="2838566"/>
    <lineage>
        <taxon>Bacteria</taxon>
        <taxon>Bacillati</taxon>
        <taxon>Bacillota</taxon>
        <taxon>Erysipelotrichia</taxon>
        <taxon>Erysipelotrichales</taxon>
        <taxon>Erysipelotrichales incertae sedis</taxon>
    </lineage>
</organism>
<reference evidence="6" key="2">
    <citation type="submission" date="2021-04" db="EMBL/GenBank/DDBJ databases">
        <authorList>
            <person name="Gilroy R."/>
        </authorList>
    </citation>
    <scope>NUCLEOTIDE SEQUENCE</scope>
    <source>
        <strain evidence="6">ChiGjej1B1-14440</strain>
    </source>
</reference>
<gene>
    <name evidence="6" type="ORF">H9980_03155</name>
</gene>
<dbReference type="Gene3D" id="2.40.50.1020">
    <property type="entry name" value="LytTr DNA-binding domain"/>
    <property type="match status" value="1"/>
</dbReference>
<dbReference type="EMBL" id="DXET01000077">
    <property type="protein sequence ID" value="HIX80957.1"/>
    <property type="molecule type" value="Genomic_DNA"/>
</dbReference>
<dbReference type="InterPro" id="IPR007492">
    <property type="entry name" value="LytTR_DNA-bd_dom"/>
</dbReference>
<dbReference type="SMART" id="SM00850">
    <property type="entry name" value="LytTR"/>
    <property type="match status" value="1"/>
</dbReference>
<evidence type="ECO:0000313" key="7">
    <source>
        <dbReference type="Proteomes" id="UP000886724"/>
    </source>
</evidence>
<accession>A0A9D1XK78</accession>
<keyword evidence="2" id="KW-0902">Two-component regulatory system</keyword>
<dbReference type="InterPro" id="IPR011006">
    <property type="entry name" value="CheY-like_superfamily"/>
</dbReference>
<dbReference type="Proteomes" id="UP000886724">
    <property type="component" value="Unassembled WGS sequence"/>
</dbReference>
<name>A0A9D1XK78_9FIRM</name>
<feature type="domain" description="HTH LytTR-type" evidence="5">
    <location>
        <begin position="128"/>
        <end position="200"/>
    </location>
</feature>
<evidence type="ECO:0000256" key="4">
    <source>
        <dbReference type="ARBA" id="ARBA00037164"/>
    </source>
</evidence>
<comment type="caution">
    <text evidence="6">The sequence shown here is derived from an EMBL/GenBank/DDBJ whole genome shotgun (WGS) entry which is preliminary data.</text>
</comment>
<evidence type="ECO:0000259" key="5">
    <source>
        <dbReference type="PROSITE" id="PS50930"/>
    </source>
</evidence>
<dbReference type="PANTHER" id="PTHR37299:SF3">
    <property type="entry name" value="STAGE 0 SPORULATION PROTEIN A HOMOLOG"/>
    <property type="match status" value="1"/>
</dbReference>
<keyword evidence="3" id="KW-0010">Activator</keyword>
<evidence type="ECO:0000256" key="1">
    <source>
        <dbReference type="ARBA" id="ARBA00022490"/>
    </source>
</evidence>
<dbReference type="Pfam" id="PF00072">
    <property type="entry name" value="Response_reg"/>
    <property type="match status" value="1"/>
</dbReference>
<protein>
    <submittedName>
        <fullName evidence="6">LytTR family DNA-binding domain-containing protein</fullName>
    </submittedName>
</protein>
<dbReference type="SUPFAM" id="SSF52172">
    <property type="entry name" value="CheY-like"/>
    <property type="match status" value="1"/>
</dbReference>
<dbReference type="Pfam" id="PF04397">
    <property type="entry name" value="LytTR"/>
    <property type="match status" value="1"/>
</dbReference>
<keyword evidence="6" id="KW-0238">DNA-binding</keyword>
<evidence type="ECO:0000313" key="6">
    <source>
        <dbReference type="EMBL" id="HIX80957.1"/>
    </source>
</evidence>
<evidence type="ECO:0000256" key="2">
    <source>
        <dbReference type="ARBA" id="ARBA00023012"/>
    </source>
</evidence>
<dbReference type="AlphaFoldDB" id="A0A9D1XK78"/>
<dbReference type="Gene3D" id="3.40.50.2300">
    <property type="match status" value="1"/>
</dbReference>
<sequence length="231" mass="27736">MKLVIIDDDLQFATAMKNDLLIHFCKYDEDVEIDIIDDNYFNLINANQYLFYFIDIDLNNINGYDLANRIKQNQKNCFIIFVSSHNDLIHDSYNLRAYYFIRKTSYKKDLNIFYSIVDQEFQNNDTFIDLNYKMSKTQLSLNQIIYLESQDHKIKIVTANGMHFDNRTLKAWAQLLPDDKFIQIHRSFIINIDHLTSYRKGHLIMVNNEDLVIGRVYKNKFDQFYQEYLLK</sequence>
<dbReference type="CDD" id="cd00156">
    <property type="entry name" value="REC"/>
    <property type="match status" value="1"/>
</dbReference>
<reference evidence="6" key="1">
    <citation type="journal article" date="2021" name="PeerJ">
        <title>Extensive microbial diversity within the chicken gut microbiome revealed by metagenomics and culture.</title>
        <authorList>
            <person name="Gilroy R."/>
            <person name="Ravi A."/>
            <person name="Getino M."/>
            <person name="Pursley I."/>
            <person name="Horton D.L."/>
            <person name="Alikhan N.F."/>
            <person name="Baker D."/>
            <person name="Gharbi K."/>
            <person name="Hall N."/>
            <person name="Watson M."/>
            <person name="Adriaenssens E.M."/>
            <person name="Foster-Nyarko E."/>
            <person name="Jarju S."/>
            <person name="Secka A."/>
            <person name="Antonio M."/>
            <person name="Oren A."/>
            <person name="Chaudhuri R.R."/>
            <person name="La Ragione R."/>
            <person name="Hildebrand F."/>
            <person name="Pallen M.J."/>
        </authorList>
    </citation>
    <scope>NUCLEOTIDE SEQUENCE</scope>
    <source>
        <strain evidence="6">ChiGjej1B1-14440</strain>
    </source>
</reference>
<dbReference type="PANTHER" id="PTHR37299">
    <property type="entry name" value="TRANSCRIPTIONAL REGULATOR-RELATED"/>
    <property type="match status" value="1"/>
</dbReference>
<comment type="function">
    <text evidence="4">Required for high-level post-exponential phase expression of a series of secreted proteins.</text>
</comment>
<dbReference type="GO" id="GO:0003677">
    <property type="term" value="F:DNA binding"/>
    <property type="evidence" value="ECO:0007669"/>
    <property type="project" value="UniProtKB-KW"/>
</dbReference>
<dbReference type="PROSITE" id="PS50930">
    <property type="entry name" value="HTH_LYTTR"/>
    <property type="match status" value="1"/>
</dbReference>
<evidence type="ECO:0000256" key="3">
    <source>
        <dbReference type="ARBA" id="ARBA00023159"/>
    </source>
</evidence>
<dbReference type="InterPro" id="IPR046947">
    <property type="entry name" value="LytR-like"/>
</dbReference>
<dbReference type="GO" id="GO:0000156">
    <property type="term" value="F:phosphorelay response regulator activity"/>
    <property type="evidence" value="ECO:0007669"/>
    <property type="project" value="InterPro"/>
</dbReference>
<proteinExistence type="predicted"/>
<dbReference type="InterPro" id="IPR001789">
    <property type="entry name" value="Sig_transdc_resp-reg_receiver"/>
</dbReference>
<keyword evidence="1" id="KW-0963">Cytoplasm</keyword>